<evidence type="ECO:0000313" key="1">
    <source>
        <dbReference type="EMBL" id="MBB6555200.1"/>
    </source>
</evidence>
<proteinExistence type="predicted"/>
<keyword evidence="2" id="KW-1185">Reference proteome</keyword>
<organism evidence="1 2">
    <name type="scientific">Nonomuraea rubra</name>
    <dbReference type="NCBI Taxonomy" id="46180"/>
    <lineage>
        <taxon>Bacteria</taxon>
        <taxon>Bacillati</taxon>
        <taxon>Actinomycetota</taxon>
        <taxon>Actinomycetes</taxon>
        <taxon>Streptosporangiales</taxon>
        <taxon>Streptosporangiaceae</taxon>
        <taxon>Nonomuraea</taxon>
    </lineage>
</organism>
<evidence type="ECO:0000313" key="2">
    <source>
        <dbReference type="Proteomes" id="UP000565579"/>
    </source>
</evidence>
<dbReference type="Proteomes" id="UP000565579">
    <property type="component" value="Unassembled WGS sequence"/>
</dbReference>
<gene>
    <name evidence="1" type="ORF">HD593_009995</name>
</gene>
<reference evidence="1 2" key="1">
    <citation type="submission" date="2020-08" db="EMBL/GenBank/DDBJ databases">
        <title>Sequencing the genomes of 1000 actinobacteria strains.</title>
        <authorList>
            <person name="Klenk H.-P."/>
        </authorList>
    </citation>
    <scope>NUCLEOTIDE SEQUENCE [LARGE SCALE GENOMIC DNA]</scope>
    <source>
        <strain evidence="1 2">DSM 43768</strain>
    </source>
</reference>
<sequence length="39" mass="4316">MGRYPLARDHRNHATVPGCVAGPFRVLTWKIAGAARRGR</sequence>
<dbReference type="EMBL" id="JACHMI010000001">
    <property type="protein sequence ID" value="MBB6555200.1"/>
    <property type="molecule type" value="Genomic_DNA"/>
</dbReference>
<protein>
    <submittedName>
        <fullName evidence="1">Uncharacterized protein</fullName>
    </submittedName>
</protein>
<accession>A0A7X0P4N8</accession>
<comment type="caution">
    <text evidence="1">The sequence shown here is derived from an EMBL/GenBank/DDBJ whole genome shotgun (WGS) entry which is preliminary data.</text>
</comment>
<name>A0A7X0P4N8_9ACTN</name>
<dbReference type="AlphaFoldDB" id="A0A7X0P4N8"/>